<evidence type="ECO:0000256" key="4">
    <source>
        <dbReference type="SAM" id="MobiDB-lite"/>
    </source>
</evidence>
<evidence type="ECO:0000256" key="2">
    <source>
        <dbReference type="ARBA" id="ARBA00022722"/>
    </source>
</evidence>
<dbReference type="Pfam" id="PF08774">
    <property type="entry name" value="VRR_NUC"/>
    <property type="match status" value="1"/>
</dbReference>
<evidence type="ECO:0000313" key="7">
    <source>
        <dbReference type="Proteomes" id="UP000184248"/>
    </source>
</evidence>
<feature type="region of interest" description="Disordered" evidence="4">
    <location>
        <begin position="161"/>
        <end position="184"/>
    </location>
</feature>
<keyword evidence="2" id="KW-0540">Nuclease</keyword>
<evidence type="ECO:0000256" key="3">
    <source>
        <dbReference type="ARBA" id="ARBA00022801"/>
    </source>
</evidence>
<keyword evidence="7" id="KW-1185">Reference proteome</keyword>
<dbReference type="OrthoDB" id="9793683at2"/>
<name>A0A1M6T8C6_9GAMM</name>
<sequence length="184" mass="20384">MSWRNYGKTPGRRKPKADGKPRRKPVDWEGQEQAILIRWLYGEMMRGTPVGDLYAATYHVPNGGYRLGKEAGRMKAQGVKAGVSDLPVMEARGGWFGLYLEFKATPPRDADLAPSQREWLEEAEGRGYCAALALGLEEAKAVLREYASWVKTAHHQGKRLALTNGTEWRRGHGDGNGSNGNTGE</sequence>
<evidence type="ECO:0000313" key="6">
    <source>
        <dbReference type="EMBL" id="SHK53292.1"/>
    </source>
</evidence>
<feature type="region of interest" description="Disordered" evidence="4">
    <location>
        <begin position="1"/>
        <end position="27"/>
    </location>
</feature>
<protein>
    <submittedName>
        <fullName evidence="6">VRR-NUC domain-containing protein</fullName>
    </submittedName>
</protein>
<organism evidence="6 7">
    <name type="scientific">Halomonas caseinilytica</name>
    <dbReference type="NCBI Taxonomy" id="438744"/>
    <lineage>
        <taxon>Bacteria</taxon>
        <taxon>Pseudomonadati</taxon>
        <taxon>Pseudomonadota</taxon>
        <taxon>Gammaproteobacteria</taxon>
        <taxon>Oceanospirillales</taxon>
        <taxon>Halomonadaceae</taxon>
        <taxon>Halomonas</taxon>
    </lineage>
</organism>
<dbReference type="Gene3D" id="3.40.1350.10">
    <property type="match status" value="1"/>
</dbReference>
<dbReference type="InterPro" id="IPR014883">
    <property type="entry name" value="VRR_NUC"/>
</dbReference>
<dbReference type="InterPro" id="IPR011856">
    <property type="entry name" value="tRNA_endonuc-like_dom_sf"/>
</dbReference>
<keyword evidence="3" id="KW-0378">Hydrolase</keyword>
<reference evidence="7" key="1">
    <citation type="submission" date="2016-11" db="EMBL/GenBank/DDBJ databases">
        <authorList>
            <person name="Varghese N."/>
            <person name="Submissions S."/>
        </authorList>
    </citation>
    <scope>NUCLEOTIDE SEQUENCE [LARGE SCALE GENOMIC DNA]</scope>
    <source>
        <strain evidence="7">ALO Sharm</strain>
    </source>
</reference>
<feature type="compositionally biased region" description="Basic and acidic residues" evidence="4">
    <location>
        <begin position="16"/>
        <end position="27"/>
    </location>
</feature>
<evidence type="ECO:0000259" key="5">
    <source>
        <dbReference type="Pfam" id="PF08774"/>
    </source>
</evidence>
<dbReference type="Proteomes" id="UP000184248">
    <property type="component" value="Unassembled WGS sequence"/>
</dbReference>
<feature type="compositionally biased region" description="Gly residues" evidence="4">
    <location>
        <begin position="174"/>
        <end position="184"/>
    </location>
</feature>
<dbReference type="GO" id="GO:0016788">
    <property type="term" value="F:hydrolase activity, acting on ester bonds"/>
    <property type="evidence" value="ECO:0007669"/>
    <property type="project" value="InterPro"/>
</dbReference>
<proteinExistence type="predicted"/>
<dbReference type="GO" id="GO:0003676">
    <property type="term" value="F:nucleic acid binding"/>
    <property type="evidence" value="ECO:0007669"/>
    <property type="project" value="InterPro"/>
</dbReference>
<dbReference type="EMBL" id="FRAL01000003">
    <property type="protein sequence ID" value="SHK53292.1"/>
    <property type="molecule type" value="Genomic_DNA"/>
</dbReference>
<feature type="domain" description="VRR-NUC" evidence="5">
    <location>
        <begin position="75"/>
        <end position="133"/>
    </location>
</feature>
<accession>A0A1M6T8C6</accession>
<gene>
    <name evidence="6" type="ORF">SAMN05192556_103251</name>
</gene>
<evidence type="ECO:0000256" key="1">
    <source>
        <dbReference type="ARBA" id="ARBA00001946"/>
    </source>
</evidence>
<comment type="cofactor">
    <cofactor evidence="1">
        <name>Mg(2+)</name>
        <dbReference type="ChEBI" id="CHEBI:18420"/>
    </cofactor>
</comment>
<dbReference type="RefSeq" id="WP_082919979.1">
    <property type="nucleotide sequence ID" value="NZ_BDEO01000006.1"/>
</dbReference>
<dbReference type="AlphaFoldDB" id="A0A1M6T8C6"/>
<dbReference type="GO" id="GO:0004518">
    <property type="term" value="F:nuclease activity"/>
    <property type="evidence" value="ECO:0007669"/>
    <property type="project" value="UniProtKB-KW"/>
</dbReference>